<keyword evidence="3" id="KW-0805">Transcription regulation</keyword>
<keyword evidence="2" id="KW-1005">Bacterial flagellum biogenesis</keyword>
<proteinExistence type="predicted"/>
<keyword evidence="9" id="KW-0969">Cilium</keyword>
<dbReference type="Pfam" id="PF05247">
    <property type="entry name" value="FlhD"/>
    <property type="match status" value="1"/>
</dbReference>
<reference evidence="10 12" key="2">
    <citation type="submission" date="2017-11" db="EMBL/GenBank/DDBJ databases">
        <title>Molecular characterization of Burkholderia pseudomallei and closely related isolates from Vietnam.</title>
        <authorList>
            <person name="Ustinov D.V."/>
            <person name="Antonov A.S."/>
            <person name="Avdusheva E.F."/>
            <person name="Shpak I.M."/>
            <person name="Zakharova I.B."/>
            <person name="Thi L.A."/>
            <person name="Teteryatnikova N."/>
            <person name="Lopasteyskaya Y.A."/>
            <person name="Kuzyutina J.A."/>
            <person name="Ngo T.N."/>
            <person name="Victorov D.V."/>
        </authorList>
    </citation>
    <scope>NUCLEOTIDE SEQUENCE [LARGE SCALE GENOMIC DNA]</scope>
    <source>
        <strain evidence="10 12">V1512</strain>
    </source>
</reference>
<dbReference type="InterPro" id="IPR023559">
    <property type="entry name" value="Flagellar_FlhD"/>
</dbReference>
<dbReference type="KEGG" id="but:X994_3390"/>
<dbReference type="InterPro" id="IPR036194">
    <property type="entry name" value="FlhD_sf"/>
</dbReference>
<keyword evidence="4" id="KW-0238">DNA-binding</keyword>
<keyword evidence="7" id="KW-0804">Transcription</keyword>
<dbReference type="AlphaFoldDB" id="A0A095SSA4"/>
<evidence type="ECO:0000256" key="6">
    <source>
        <dbReference type="ARBA" id="ARBA00023159"/>
    </source>
</evidence>
<sequence length="77" mass="8749">MEQQKDVFEEIAAFNQRYLRLVRRWLCEDAERARTVLGISGELAIRLAAMTPTQLEQLADSGELVCRLRADAMPGRA</sequence>
<evidence type="ECO:0000313" key="11">
    <source>
        <dbReference type="Proteomes" id="UP000030475"/>
    </source>
</evidence>
<reference evidence="9 11" key="1">
    <citation type="submission" date="2014-08" db="EMBL/GenBank/DDBJ databases">
        <authorList>
            <person name="Bunnell A."/>
            <person name="Chain P.S."/>
            <person name="Chertkov O."/>
            <person name="Currie B.J."/>
            <person name="Daligault H.E."/>
            <person name="Davenport K.W."/>
            <person name="Davis C."/>
            <person name="Gleasner C.D."/>
            <person name="Johnson S.L."/>
            <person name="Kaestli M."/>
            <person name="Koren S."/>
            <person name="Kunde Y.A."/>
            <person name="Mayo M."/>
            <person name="McMurry K.K."/>
            <person name="Price E.P."/>
            <person name="Reitenga K.G."/>
            <person name="Robison R."/>
            <person name="Rosovitz M.J."/>
            <person name="Sarovich D.S."/>
            <person name="Teshima H."/>
        </authorList>
    </citation>
    <scope>NUCLEOTIDE SEQUENCE [LARGE SCALE GENOMIC DNA]</scope>
    <source>
        <strain evidence="9 11">MSHR44</strain>
    </source>
</reference>
<evidence type="ECO:0000256" key="8">
    <source>
        <dbReference type="ARBA" id="ARBA00025431"/>
    </source>
</evidence>
<keyword evidence="5" id="KW-1015">Disulfide bond</keyword>
<dbReference type="RefSeq" id="WP_004541243.1">
    <property type="nucleotide sequence ID" value="NZ_AP028071.1"/>
</dbReference>
<comment type="caution">
    <text evidence="9">The sequence shown here is derived from an EMBL/GenBank/DDBJ whole genome shotgun (WGS) entry which is preliminary data.</text>
</comment>
<comment type="function">
    <text evidence="8">Functions in complex with FlhC as a master transcriptional regulator that regulates transcription of several flagellar and non-flagellar operons by binding to their promoter region. Activates expression of class 2 flagellar genes, including fliA, which is a flagellum-specific sigma factor that turns on the class 3 genes. Also regulates genes whose products function in a variety of physiological pathways.</text>
</comment>
<evidence type="ECO:0000256" key="1">
    <source>
        <dbReference type="ARBA" id="ARBA00022490"/>
    </source>
</evidence>
<evidence type="ECO:0000256" key="4">
    <source>
        <dbReference type="ARBA" id="ARBA00023125"/>
    </source>
</evidence>
<evidence type="ECO:0000256" key="3">
    <source>
        <dbReference type="ARBA" id="ARBA00023015"/>
    </source>
</evidence>
<evidence type="ECO:0000313" key="9">
    <source>
        <dbReference type="EMBL" id="KGX06359.1"/>
    </source>
</evidence>
<keyword evidence="1" id="KW-0963">Cytoplasm</keyword>
<evidence type="ECO:0000256" key="5">
    <source>
        <dbReference type="ARBA" id="ARBA00023157"/>
    </source>
</evidence>
<dbReference type="OrthoDB" id="9133286at2"/>
<dbReference type="SUPFAM" id="SSF63592">
    <property type="entry name" value="Flagellar transcriptional activator FlhD"/>
    <property type="match status" value="1"/>
</dbReference>
<evidence type="ECO:0000256" key="7">
    <source>
        <dbReference type="ARBA" id="ARBA00023163"/>
    </source>
</evidence>
<keyword evidence="6" id="KW-0010">Activator</keyword>
<evidence type="ECO:0000313" key="10">
    <source>
        <dbReference type="EMBL" id="PJO66849.1"/>
    </source>
</evidence>
<dbReference type="Proteomes" id="UP000231878">
    <property type="component" value="Unassembled WGS sequence"/>
</dbReference>
<dbReference type="EMBL" id="JQIM01000010">
    <property type="protein sequence ID" value="KGX06359.1"/>
    <property type="molecule type" value="Genomic_DNA"/>
</dbReference>
<dbReference type="GO" id="GO:0045893">
    <property type="term" value="P:positive regulation of DNA-templated transcription"/>
    <property type="evidence" value="ECO:0007669"/>
    <property type="project" value="InterPro"/>
</dbReference>
<gene>
    <name evidence="10" type="ORF">CWD88_07315</name>
    <name evidence="9" type="ORF">Y036_2707</name>
</gene>
<protein>
    <submittedName>
        <fullName evidence="9">Flagellar transcriptional activator family protein</fullName>
    </submittedName>
    <submittedName>
        <fullName evidence="10">Transcriptional regulator</fullName>
    </submittedName>
</protein>
<dbReference type="GO" id="GO:0044780">
    <property type="term" value="P:bacterial-type flagellum assembly"/>
    <property type="evidence" value="ECO:0007669"/>
    <property type="project" value="InterPro"/>
</dbReference>
<keyword evidence="9" id="KW-0966">Cell projection</keyword>
<organism evidence="9 11">
    <name type="scientific">Burkholderia pseudomallei</name>
    <name type="common">Pseudomonas pseudomallei</name>
    <dbReference type="NCBI Taxonomy" id="28450"/>
    <lineage>
        <taxon>Bacteria</taxon>
        <taxon>Pseudomonadati</taxon>
        <taxon>Pseudomonadota</taxon>
        <taxon>Betaproteobacteria</taxon>
        <taxon>Burkholderiales</taxon>
        <taxon>Burkholderiaceae</taxon>
        <taxon>Burkholderia</taxon>
        <taxon>pseudomallei group</taxon>
    </lineage>
</organism>
<dbReference type="Gene3D" id="1.10.4000.10">
    <property type="entry name" value="Flagellar transcriptional activator FlhD"/>
    <property type="match status" value="1"/>
</dbReference>
<dbReference type="EMBL" id="PHRB01000005">
    <property type="protein sequence ID" value="PJO66849.1"/>
    <property type="molecule type" value="Genomic_DNA"/>
</dbReference>
<name>A0A095SSA4_BURPE</name>
<dbReference type="GO" id="GO:0003677">
    <property type="term" value="F:DNA binding"/>
    <property type="evidence" value="ECO:0007669"/>
    <property type="project" value="UniProtKB-KW"/>
</dbReference>
<keyword evidence="9" id="KW-0282">Flagellum</keyword>
<accession>A0A095SSA4</accession>
<dbReference type="OMA" id="CEFRPEN"/>
<evidence type="ECO:0000256" key="2">
    <source>
        <dbReference type="ARBA" id="ARBA00022795"/>
    </source>
</evidence>
<evidence type="ECO:0000313" key="12">
    <source>
        <dbReference type="Proteomes" id="UP000231878"/>
    </source>
</evidence>
<dbReference type="GeneID" id="93061355"/>
<dbReference type="Proteomes" id="UP000030475">
    <property type="component" value="Unassembled WGS sequence"/>
</dbReference>